<dbReference type="EMBL" id="JAVFWL010000006">
    <property type="protein sequence ID" value="KAK6761101.1"/>
    <property type="molecule type" value="Genomic_DNA"/>
</dbReference>
<accession>A0ABR1EGS0</accession>
<evidence type="ECO:0000313" key="2">
    <source>
        <dbReference type="Proteomes" id="UP001303046"/>
    </source>
</evidence>
<reference evidence="1 2" key="1">
    <citation type="submission" date="2023-08" db="EMBL/GenBank/DDBJ databases">
        <title>A Necator americanus chromosomal reference genome.</title>
        <authorList>
            <person name="Ilik V."/>
            <person name="Petrzelkova K.J."/>
            <person name="Pardy F."/>
            <person name="Fuh T."/>
            <person name="Niatou-Singa F.S."/>
            <person name="Gouil Q."/>
            <person name="Baker L."/>
            <person name="Ritchie M.E."/>
            <person name="Jex A.R."/>
            <person name="Gazzola D."/>
            <person name="Li H."/>
            <person name="Toshio Fujiwara R."/>
            <person name="Zhan B."/>
            <person name="Aroian R.V."/>
            <person name="Pafco B."/>
            <person name="Schwarz E.M."/>
        </authorList>
    </citation>
    <scope>NUCLEOTIDE SEQUENCE [LARGE SCALE GENOMIC DNA]</scope>
    <source>
        <strain evidence="1 2">Aroian</strain>
        <tissue evidence="1">Whole animal</tissue>
    </source>
</reference>
<evidence type="ECO:0000313" key="1">
    <source>
        <dbReference type="EMBL" id="KAK6761101.1"/>
    </source>
</evidence>
<keyword evidence="2" id="KW-1185">Reference proteome</keyword>
<name>A0ABR1EGS0_NECAM</name>
<gene>
    <name evidence="1" type="primary">Necator_chrX.g22404</name>
    <name evidence="1" type="ORF">RB195_022242</name>
</gene>
<organism evidence="1 2">
    <name type="scientific">Necator americanus</name>
    <name type="common">Human hookworm</name>
    <dbReference type="NCBI Taxonomy" id="51031"/>
    <lineage>
        <taxon>Eukaryota</taxon>
        <taxon>Metazoa</taxon>
        <taxon>Ecdysozoa</taxon>
        <taxon>Nematoda</taxon>
        <taxon>Chromadorea</taxon>
        <taxon>Rhabditida</taxon>
        <taxon>Rhabditina</taxon>
        <taxon>Rhabditomorpha</taxon>
        <taxon>Strongyloidea</taxon>
        <taxon>Ancylostomatidae</taxon>
        <taxon>Bunostominae</taxon>
        <taxon>Necator</taxon>
    </lineage>
</organism>
<sequence>MDNIDDEYDRLTASSRLYEDSEEYYFTKRRLSPETPDLMHQSYNHTMVLVTYHRQLFHLRFAADNLIFLHRRFSPVKENQVVCSKTKGV</sequence>
<protein>
    <submittedName>
        <fullName evidence="1">Uncharacterized protein</fullName>
    </submittedName>
</protein>
<dbReference type="Proteomes" id="UP001303046">
    <property type="component" value="Unassembled WGS sequence"/>
</dbReference>
<proteinExistence type="predicted"/>
<comment type="caution">
    <text evidence="1">The sequence shown here is derived from an EMBL/GenBank/DDBJ whole genome shotgun (WGS) entry which is preliminary data.</text>
</comment>